<evidence type="ECO:0000313" key="3">
    <source>
        <dbReference type="EMBL" id="KAF1915839.1"/>
    </source>
</evidence>
<reference evidence="3" key="1">
    <citation type="journal article" date="2020" name="Stud. Mycol.">
        <title>101 Dothideomycetes genomes: a test case for predicting lifestyles and emergence of pathogens.</title>
        <authorList>
            <person name="Haridas S."/>
            <person name="Albert R."/>
            <person name="Binder M."/>
            <person name="Bloem J."/>
            <person name="Labutti K."/>
            <person name="Salamov A."/>
            <person name="Andreopoulos B."/>
            <person name="Baker S."/>
            <person name="Barry K."/>
            <person name="Bills G."/>
            <person name="Bluhm B."/>
            <person name="Cannon C."/>
            <person name="Castanera R."/>
            <person name="Culley D."/>
            <person name="Daum C."/>
            <person name="Ezra D."/>
            <person name="Gonzalez J."/>
            <person name="Henrissat B."/>
            <person name="Kuo A."/>
            <person name="Liang C."/>
            <person name="Lipzen A."/>
            <person name="Lutzoni F."/>
            <person name="Magnuson J."/>
            <person name="Mondo S."/>
            <person name="Nolan M."/>
            <person name="Ohm R."/>
            <person name="Pangilinan J."/>
            <person name="Park H.-J."/>
            <person name="Ramirez L."/>
            <person name="Alfaro M."/>
            <person name="Sun H."/>
            <person name="Tritt A."/>
            <person name="Yoshinaga Y."/>
            <person name="Zwiers L.-H."/>
            <person name="Turgeon B."/>
            <person name="Goodwin S."/>
            <person name="Spatafora J."/>
            <person name="Crous P."/>
            <person name="Grigoriev I."/>
        </authorList>
    </citation>
    <scope>NUCLEOTIDE SEQUENCE</scope>
    <source>
        <strain evidence="3">HMLAC05119</strain>
    </source>
</reference>
<dbReference type="OrthoDB" id="3788331at2759"/>
<dbReference type="Proteomes" id="UP000800096">
    <property type="component" value="Unassembled WGS sequence"/>
</dbReference>
<feature type="coiled-coil region" evidence="1">
    <location>
        <begin position="6"/>
        <end position="107"/>
    </location>
</feature>
<evidence type="ECO:0000313" key="4">
    <source>
        <dbReference type="Proteomes" id="UP000800096"/>
    </source>
</evidence>
<evidence type="ECO:0000256" key="1">
    <source>
        <dbReference type="SAM" id="Coils"/>
    </source>
</evidence>
<gene>
    <name evidence="3" type="ORF">BDU57DRAFT_208153</name>
</gene>
<organism evidence="3 4">
    <name type="scientific">Ampelomyces quisqualis</name>
    <name type="common">Powdery mildew agent</name>
    <dbReference type="NCBI Taxonomy" id="50730"/>
    <lineage>
        <taxon>Eukaryota</taxon>
        <taxon>Fungi</taxon>
        <taxon>Dikarya</taxon>
        <taxon>Ascomycota</taxon>
        <taxon>Pezizomycotina</taxon>
        <taxon>Dothideomycetes</taxon>
        <taxon>Pleosporomycetidae</taxon>
        <taxon>Pleosporales</taxon>
        <taxon>Pleosporineae</taxon>
        <taxon>Phaeosphaeriaceae</taxon>
        <taxon>Ampelomyces</taxon>
    </lineage>
</organism>
<protein>
    <submittedName>
        <fullName evidence="3">Uncharacterized protein</fullName>
    </submittedName>
</protein>
<accession>A0A6A5QK90</accession>
<sequence>MAAKQIDELKQHIAELNNQIVGLKSKQEDDTAEIEQYQSELSECRQTVTAREAQIKELNHSVATADSDRKATSEVHERTLDDYKQQLEQHRVAHEKLHAEIQHHRERAVDHDATLQRVYYDLSHAQAALSAKDEERDELVAQKLGVELSLQEMRAEWEQDRAKLDELEALRHDMEALQAQQSSYMADQERLADMRQGYERILLIKDERIAHLEAQIQKALVRNMRAAEAADDANVAAATSLDDDAPPLLSIHGETLQAELADDYDEDEYPYEPEPLHQSPITATSTEPKEPSAPAVHRALSDITATFSFAPSEAPKLTLYVQESASVSPADLATVALAQHIQEVASVASVDAAPQKLRVSISEVGSTAPAQRSITVSSASIQTDAHELCIAMLPAGSFAISPITPLTVATCTLGTQTHAPLLTSGVVETASIALYPSVPASQNAIAPVMATHEEAPIVHDTTKTSTFSTGVQTTEVLNERAETTPNKVGFLQWFLPMVAIIFGAWLHFYTELSELHSWRTANGRYYGHAYHLGGAYGNGRYLFNMIPIAMSGSGWFSKSMSRAIIMLEGLARTSHTPHY</sequence>
<dbReference type="AlphaFoldDB" id="A0A6A5QK90"/>
<keyword evidence="4" id="KW-1185">Reference proteome</keyword>
<feature type="region of interest" description="Disordered" evidence="2">
    <location>
        <begin position="267"/>
        <end position="296"/>
    </location>
</feature>
<feature type="coiled-coil region" evidence="1">
    <location>
        <begin position="150"/>
        <end position="229"/>
    </location>
</feature>
<dbReference type="EMBL" id="ML979135">
    <property type="protein sequence ID" value="KAF1915839.1"/>
    <property type="molecule type" value="Genomic_DNA"/>
</dbReference>
<keyword evidence="1" id="KW-0175">Coiled coil</keyword>
<name>A0A6A5QK90_AMPQU</name>
<evidence type="ECO:0000256" key="2">
    <source>
        <dbReference type="SAM" id="MobiDB-lite"/>
    </source>
</evidence>
<proteinExistence type="predicted"/>